<reference evidence="2" key="2">
    <citation type="submission" date="2025-09" db="UniProtKB">
        <authorList>
            <consortium name="Ensembl"/>
        </authorList>
    </citation>
    <scope>IDENTIFICATION</scope>
</reference>
<organism evidence="2 3">
    <name type="scientific">Poecilia mexicana</name>
    <dbReference type="NCBI Taxonomy" id="48701"/>
    <lineage>
        <taxon>Eukaryota</taxon>
        <taxon>Metazoa</taxon>
        <taxon>Chordata</taxon>
        <taxon>Craniata</taxon>
        <taxon>Vertebrata</taxon>
        <taxon>Euteleostomi</taxon>
        <taxon>Actinopterygii</taxon>
        <taxon>Neopterygii</taxon>
        <taxon>Teleostei</taxon>
        <taxon>Neoteleostei</taxon>
        <taxon>Acanthomorphata</taxon>
        <taxon>Ovalentaria</taxon>
        <taxon>Atherinomorphae</taxon>
        <taxon>Cyprinodontiformes</taxon>
        <taxon>Poeciliidae</taxon>
        <taxon>Poeciliinae</taxon>
        <taxon>Poecilia</taxon>
    </lineage>
</organism>
<evidence type="ECO:0000313" key="3">
    <source>
        <dbReference type="Proteomes" id="UP000261480"/>
    </source>
</evidence>
<dbReference type="AlphaFoldDB" id="A0A3B3XAG8"/>
<dbReference type="GO" id="GO:0003677">
    <property type="term" value="F:DNA binding"/>
    <property type="evidence" value="ECO:0007669"/>
    <property type="project" value="InterPro"/>
</dbReference>
<sequence length="110" mass="13068">MVVKAKRTGRPRKTLKRQDKQLNFICLENQKSTTKQMKHIGEEAGVNVCDRTVRNRLKEMGFQYRKAKRKPALKTKQKRTRLQWAKERQSWTVVSAVFNYTFYSQSFGQI</sequence>
<dbReference type="GO" id="GO:0015074">
    <property type="term" value="P:DNA integration"/>
    <property type="evidence" value="ECO:0007669"/>
    <property type="project" value="InterPro"/>
</dbReference>
<dbReference type="Proteomes" id="UP000261480">
    <property type="component" value="Unplaced"/>
</dbReference>
<evidence type="ECO:0000259" key="1">
    <source>
        <dbReference type="Pfam" id="PF01498"/>
    </source>
</evidence>
<evidence type="ECO:0000313" key="2">
    <source>
        <dbReference type="Ensembl" id="ENSPMEP00000011968.1"/>
    </source>
</evidence>
<feature type="domain" description="Transposase Tc1-like" evidence="1">
    <location>
        <begin position="32"/>
        <end position="89"/>
    </location>
</feature>
<dbReference type="STRING" id="48701.ENSPMEP00000011968"/>
<dbReference type="GO" id="GO:0006313">
    <property type="term" value="P:DNA transposition"/>
    <property type="evidence" value="ECO:0007669"/>
    <property type="project" value="InterPro"/>
</dbReference>
<dbReference type="Ensembl" id="ENSPMET00000019250.1">
    <property type="protein sequence ID" value="ENSPMEP00000011968.1"/>
    <property type="gene ID" value="ENSPMEG00000014099.1"/>
</dbReference>
<reference evidence="2" key="1">
    <citation type="submission" date="2025-08" db="UniProtKB">
        <authorList>
            <consortium name="Ensembl"/>
        </authorList>
    </citation>
    <scope>IDENTIFICATION</scope>
</reference>
<accession>A0A3B3XAG8</accession>
<name>A0A3B3XAG8_9TELE</name>
<keyword evidence="3" id="KW-1185">Reference proteome</keyword>
<protein>
    <recommendedName>
        <fullName evidence="1">Transposase Tc1-like domain-containing protein</fullName>
    </recommendedName>
</protein>
<dbReference type="InterPro" id="IPR002492">
    <property type="entry name" value="Transposase_Tc1-like"/>
</dbReference>
<dbReference type="Pfam" id="PF01498">
    <property type="entry name" value="HTH_Tnp_Tc3_2"/>
    <property type="match status" value="1"/>
</dbReference>
<proteinExistence type="predicted"/>